<dbReference type="InterPro" id="IPR041577">
    <property type="entry name" value="RT_RNaseH_2"/>
</dbReference>
<accession>A0A183F593</accession>
<organism evidence="3 4">
    <name type="scientific">Heligmosomoides polygyrus</name>
    <name type="common">Parasitic roundworm</name>
    <dbReference type="NCBI Taxonomy" id="6339"/>
    <lineage>
        <taxon>Eukaryota</taxon>
        <taxon>Metazoa</taxon>
        <taxon>Ecdysozoa</taxon>
        <taxon>Nematoda</taxon>
        <taxon>Chromadorea</taxon>
        <taxon>Rhabditida</taxon>
        <taxon>Rhabditina</taxon>
        <taxon>Rhabditomorpha</taxon>
        <taxon>Strongyloidea</taxon>
        <taxon>Heligmosomidae</taxon>
        <taxon>Heligmosomoides</taxon>
    </lineage>
</organism>
<dbReference type="Proteomes" id="UP000050761">
    <property type="component" value="Unassembled WGS sequence"/>
</dbReference>
<dbReference type="InterPro" id="IPR043502">
    <property type="entry name" value="DNA/RNA_pol_sf"/>
</dbReference>
<reference evidence="4" key="2">
    <citation type="submission" date="2019-09" db="UniProtKB">
        <authorList>
            <consortium name="WormBaseParasite"/>
        </authorList>
    </citation>
    <scope>IDENTIFICATION</scope>
</reference>
<proteinExistence type="predicted"/>
<feature type="domain" description="Reverse transcriptase/retrotransposon-derived protein RNase H-like" evidence="1">
    <location>
        <begin position="112"/>
        <end position="172"/>
    </location>
</feature>
<dbReference type="AlphaFoldDB" id="A0A183F593"/>
<evidence type="ECO:0000259" key="1">
    <source>
        <dbReference type="Pfam" id="PF17919"/>
    </source>
</evidence>
<dbReference type="OrthoDB" id="5920491at2759"/>
<reference evidence="2 3" key="1">
    <citation type="submission" date="2018-11" db="EMBL/GenBank/DDBJ databases">
        <authorList>
            <consortium name="Pathogen Informatics"/>
        </authorList>
    </citation>
    <scope>NUCLEOTIDE SEQUENCE [LARGE SCALE GENOMIC DNA]</scope>
</reference>
<dbReference type="EMBL" id="UZAH01001414">
    <property type="protein sequence ID" value="VDO19718.1"/>
    <property type="molecule type" value="Genomic_DNA"/>
</dbReference>
<evidence type="ECO:0000313" key="4">
    <source>
        <dbReference type="WBParaSite" id="HPBE_0000133501-mRNA-1"/>
    </source>
</evidence>
<dbReference type="PANTHER" id="PTHR34072">
    <property type="entry name" value="ENZYMATIC POLYPROTEIN-RELATED"/>
    <property type="match status" value="1"/>
</dbReference>
<keyword evidence="3" id="KW-1185">Reference proteome</keyword>
<name>A0A183F593_HELPZ</name>
<gene>
    <name evidence="2" type="ORF">HPBE_LOCUS1336</name>
</gene>
<dbReference type="SUPFAM" id="SSF56672">
    <property type="entry name" value="DNA/RNA polymerases"/>
    <property type="match status" value="1"/>
</dbReference>
<evidence type="ECO:0000313" key="2">
    <source>
        <dbReference type="EMBL" id="VDO19718.1"/>
    </source>
</evidence>
<accession>A0A3P7WPW8</accession>
<dbReference type="Pfam" id="PF17919">
    <property type="entry name" value="RT_RNaseH_2"/>
    <property type="match status" value="1"/>
</dbReference>
<dbReference type="WBParaSite" id="HPBE_0000133501-mRNA-1">
    <property type="protein sequence ID" value="HPBE_0000133501-mRNA-1"/>
    <property type="gene ID" value="HPBE_0000133501"/>
</dbReference>
<evidence type="ECO:0000313" key="3">
    <source>
        <dbReference type="Proteomes" id="UP000050761"/>
    </source>
</evidence>
<sequence length="180" mass="20334">MGEPSRYEDELLRTPEDDEMINENEDEIVKRVDVFMEVLEGERQRTGELEKKLNLSQLQAVADAIAIDFKSIAPEVLREFAERKLRERSRNATIISHSRASSDCATRAINKGDRPFIIYTNASGEGLGAVLRQEGEDKLLHPISFASRGLSKAEKGYHITDLETLALLFALKISFLRVWG</sequence>
<protein>
    <submittedName>
        <fullName evidence="4">RT_RNaseH_2 domain-containing protein</fullName>
    </submittedName>
</protein>